<evidence type="ECO:0000259" key="2">
    <source>
        <dbReference type="PROSITE" id="PS51339"/>
    </source>
</evidence>
<evidence type="ECO:0000313" key="3">
    <source>
        <dbReference type="EMBL" id="KAG8588044.1"/>
    </source>
</evidence>
<dbReference type="PANTHER" id="PTHR10807">
    <property type="entry name" value="MYOTUBULARIN-RELATED"/>
    <property type="match status" value="1"/>
</dbReference>
<sequence>MELSHLIQTSQVEKVRVCCPLMPSVTGTLCVSSHHLILSAQAVEDTKQEKCELWLLHCAVDSVEKSVHNIGMLKSKENNKDGEGGSSSGTVTLKCKDLQVIQLEIPDMEETFNVARSVQALSSLDNISLSYPFFFRPAGCKLGKGWSRDTMENFYHKLKAETDAWRLSDVNENFKVCPSYPEKIIVPLSCSDNSLKRAAAFRQGRRFPVLSYYHSRTRSVLLRSAQPLVGPNHHFSEDDENLLNAALMGQSHGFIIDVRYEQEAKQARSSGGGTENKDRYPRWSILYRSLERGQALQRSLTRLVGTCYETYMGRNHWLSNLQASQWLSHIKEALSLAGLAAECIEREGTCVLVHGEEGANNTLLVTSLAQLILSPDCRTMVGYQELIEHEWLQVPSKLLFIHITEGRSLG</sequence>
<dbReference type="GO" id="GO:0046856">
    <property type="term" value="P:phosphatidylinositol dephosphorylation"/>
    <property type="evidence" value="ECO:0007669"/>
    <property type="project" value="TreeGrafter"/>
</dbReference>
<dbReference type="Pfam" id="PF06602">
    <property type="entry name" value="Myotub-related"/>
    <property type="match status" value="1"/>
</dbReference>
<dbReference type="InterPro" id="IPR011993">
    <property type="entry name" value="PH-like_dom_sf"/>
</dbReference>
<evidence type="ECO:0000256" key="1">
    <source>
        <dbReference type="ARBA" id="ARBA00007471"/>
    </source>
</evidence>
<dbReference type="Gene3D" id="2.30.29.30">
    <property type="entry name" value="Pleckstrin-homology domain (PH domain)/Phosphotyrosine-binding domain (PTB)"/>
    <property type="match status" value="1"/>
</dbReference>
<dbReference type="SUPFAM" id="SSF50729">
    <property type="entry name" value="PH domain-like"/>
    <property type="match status" value="1"/>
</dbReference>
<protein>
    <recommendedName>
        <fullName evidence="2">Myotubularin phosphatase domain-containing protein</fullName>
    </recommendedName>
</protein>
<dbReference type="InterPro" id="IPR029021">
    <property type="entry name" value="Prot-tyrosine_phosphatase-like"/>
</dbReference>
<feature type="domain" description="Myotubularin phosphatase" evidence="2">
    <location>
        <begin position="145"/>
        <end position="410"/>
    </location>
</feature>
<dbReference type="PROSITE" id="PS51339">
    <property type="entry name" value="PPASE_MYOTUBULARIN"/>
    <property type="match status" value="1"/>
</dbReference>
<comment type="similarity">
    <text evidence="1">Belongs to the protein-tyrosine phosphatase family. Non-receptor class myotubularin subfamily.</text>
</comment>
<dbReference type="PANTHER" id="PTHR10807:SF52">
    <property type="entry name" value="MYOTUBULARIN PHOSPHATASE DOMAIN-CONTAINING PROTEIN"/>
    <property type="match status" value="1"/>
</dbReference>
<comment type="caution">
    <text evidence="3">The sequence shown here is derived from an EMBL/GenBank/DDBJ whole genome shotgun (WGS) entry which is preliminary data.</text>
</comment>
<dbReference type="EMBL" id="WNYA01000002">
    <property type="protein sequence ID" value="KAG8588044.1"/>
    <property type="molecule type" value="Genomic_DNA"/>
</dbReference>
<dbReference type="AlphaFoldDB" id="A0AAV7CTG3"/>
<gene>
    <name evidence="3" type="ORF">GDO81_005859</name>
</gene>
<accession>A0AAV7CTG3</accession>
<dbReference type="InterPro" id="IPR030564">
    <property type="entry name" value="Myotubularin"/>
</dbReference>
<proteinExistence type="inferred from homology"/>
<dbReference type="Proteomes" id="UP000824782">
    <property type="component" value="Unassembled WGS sequence"/>
</dbReference>
<organism evidence="3 4">
    <name type="scientific">Engystomops pustulosus</name>
    <name type="common">Tungara frog</name>
    <name type="synonym">Physalaemus pustulosus</name>
    <dbReference type="NCBI Taxonomy" id="76066"/>
    <lineage>
        <taxon>Eukaryota</taxon>
        <taxon>Metazoa</taxon>
        <taxon>Chordata</taxon>
        <taxon>Craniata</taxon>
        <taxon>Vertebrata</taxon>
        <taxon>Euteleostomi</taxon>
        <taxon>Amphibia</taxon>
        <taxon>Batrachia</taxon>
        <taxon>Anura</taxon>
        <taxon>Neobatrachia</taxon>
        <taxon>Hyloidea</taxon>
        <taxon>Leptodactylidae</taxon>
        <taxon>Leiuperinae</taxon>
        <taxon>Engystomops</taxon>
    </lineage>
</organism>
<keyword evidence="4" id="KW-1185">Reference proteome</keyword>
<dbReference type="InterPro" id="IPR010569">
    <property type="entry name" value="Myotubularin-like_Pase_dom"/>
</dbReference>
<dbReference type="GO" id="GO:0019903">
    <property type="term" value="F:protein phosphatase binding"/>
    <property type="evidence" value="ECO:0007669"/>
    <property type="project" value="TreeGrafter"/>
</dbReference>
<evidence type="ECO:0000313" key="4">
    <source>
        <dbReference type="Proteomes" id="UP000824782"/>
    </source>
</evidence>
<dbReference type="GO" id="GO:0010507">
    <property type="term" value="P:negative regulation of autophagy"/>
    <property type="evidence" value="ECO:0007669"/>
    <property type="project" value="TreeGrafter"/>
</dbReference>
<name>A0AAV7CTG3_ENGPU</name>
<dbReference type="SUPFAM" id="SSF52799">
    <property type="entry name" value="(Phosphotyrosine protein) phosphatases II"/>
    <property type="match status" value="1"/>
</dbReference>
<reference evidence="3" key="1">
    <citation type="thesis" date="2020" institute="ProQuest LLC" country="789 East Eisenhower Parkway, Ann Arbor, MI, USA">
        <title>Comparative Genomics and Chromosome Evolution.</title>
        <authorList>
            <person name="Mudd A.B."/>
        </authorList>
    </citation>
    <scope>NUCLEOTIDE SEQUENCE</scope>
    <source>
        <strain evidence="3">237g6f4</strain>
        <tissue evidence="3">Blood</tissue>
    </source>
</reference>
<dbReference type="InterPro" id="IPR048994">
    <property type="entry name" value="PH-GRAM_MTMR6-9"/>
</dbReference>
<dbReference type="GO" id="GO:0005737">
    <property type="term" value="C:cytoplasm"/>
    <property type="evidence" value="ECO:0007669"/>
    <property type="project" value="TreeGrafter"/>
</dbReference>
<dbReference type="Pfam" id="PF21098">
    <property type="entry name" value="PH-GRAM_MTMR6-like"/>
    <property type="match status" value="1"/>
</dbReference>